<keyword evidence="2" id="KW-1185">Reference proteome</keyword>
<evidence type="ECO:0000313" key="2">
    <source>
        <dbReference type="Proteomes" id="UP001500307"/>
    </source>
</evidence>
<gene>
    <name evidence="1" type="ORF">GCM10023176_45360</name>
</gene>
<protein>
    <submittedName>
        <fullName evidence="1">Uncharacterized protein</fullName>
    </submittedName>
</protein>
<reference evidence="2" key="1">
    <citation type="journal article" date="2019" name="Int. J. Syst. Evol. Microbiol.">
        <title>The Global Catalogue of Microorganisms (GCM) 10K type strain sequencing project: providing services to taxonomists for standard genome sequencing and annotation.</title>
        <authorList>
            <consortium name="The Broad Institute Genomics Platform"/>
            <consortium name="The Broad Institute Genome Sequencing Center for Infectious Disease"/>
            <person name="Wu L."/>
            <person name="Ma J."/>
        </authorList>
    </citation>
    <scope>NUCLEOTIDE SEQUENCE [LARGE SCALE GENOMIC DNA]</scope>
    <source>
        <strain evidence="2">JCM 3175</strain>
    </source>
</reference>
<dbReference type="EMBL" id="BAABGU010000028">
    <property type="protein sequence ID" value="GAA4575654.1"/>
    <property type="molecule type" value="Genomic_DNA"/>
</dbReference>
<proteinExistence type="predicted"/>
<dbReference type="Proteomes" id="UP001500307">
    <property type="component" value="Unassembled WGS sequence"/>
</dbReference>
<organism evidence="1 2">
    <name type="scientific">Micromonospora coerulea</name>
    <dbReference type="NCBI Taxonomy" id="47856"/>
    <lineage>
        <taxon>Bacteria</taxon>
        <taxon>Bacillati</taxon>
        <taxon>Actinomycetota</taxon>
        <taxon>Actinomycetes</taxon>
        <taxon>Micromonosporales</taxon>
        <taxon>Micromonosporaceae</taxon>
        <taxon>Micromonospora</taxon>
    </lineage>
</organism>
<evidence type="ECO:0000313" key="1">
    <source>
        <dbReference type="EMBL" id="GAA4575654.1"/>
    </source>
</evidence>
<comment type="caution">
    <text evidence="1">The sequence shown here is derived from an EMBL/GenBank/DDBJ whole genome shotgun (WGS) entry which is preliminary data.</text>
</comment>
<name>A0ABP8STV3_9ACTN</name>
<accession>A0ABP8STV3</accession>
<sequence length="87" mass="9828">MRIRRTLYKWSYKLSPLVPSELVADCFALAREIRTLDMRASPYELADLGYPAVRVETPEGRAEYAAAQRGFAERAAVLRARLLAALD</sequence>